<dbReference type="InterPro" id="IPR008928">
    <property type="entry name" value="6-hairpin_glycosidase_sf"/>
</dbReference>
<dbReference type="PANTHER" id="PTHR31047:SF0">
    <property type="entry name" value="MEIOTICALLY UP-REGULATED GENE 157 PROTEIN"/>
    <property type="match status" value="1"/>
</dbReference>
<gene>
    <name evidence="1" type="ORF">N180_19535</name>
</gene>
<dbReference type="RefSeq" id="WP_037441600.1">
    <property type="nucleotide sequence ID" value="NZ_JNFF01000067.1"/>
</dbReference>
<dbReference type="AlphaFoldDB" id="A0A081PG33"/>
<dbReference type="InterPro" id="IPR012341">
    <property type="entry name" value="6hp_glycosidase-like_sf"/>
</dbReference>
<dbReference type="Gene3D" id="1.50.10.10">
    <property type="match status" value="1"/>
</dbReference>
<dbReference type="eggNOG" id="COG3538">
    <property type="taxonomic scope" value="Bacteria"/>
</dbReference>
<dbReference type="Pfam" id="PF06824">
    <property type="entry name" value="Glyco_hydro_125"/>
    <property type="match status" value="1"/>
</dbReference>
<proteinExistence type="predicted"/>
<dbReference type="PIRSF" id="PIRSF028846">
    <property type="entry name" value="UCP028846"/>
    <property type="match status" value="1"/>
</dbReference>
<dbReference type="EMBL" id="JNFF01000067">
    <property type="protein sequence ID" value="KEQ29656.1"/>
    <property type="molecule type" value="Genomic_DNA"/>
</dbReference>
<comment type="caution">
    <text evidence="1">The sequence shown here is derived from an EMBL/GenBank/DDBJ whole genome shotgun (WGS) entry which is preliminary data.</text>
</comment>
<reference evidence="1 2" key="1">
    <citation type="journal article" date="1992" name="Int. J. Syst. Bacteriol.">
        <title>Sphingobacterium antarcticus sp. nov. a Psychrotrophic Bacterium from the Soils of Schirmacher Oasis, Antarctica.</title>
        <authorList>
            <person name="Shivaji S."/>
            <person name="Ray M.K."/>
            <person name="Rao N.S."/>
            <person name="Saiserr L."/>
            <person name="Jagannadham M.V."/>
            <person name="Kumar G.S."/>
            <person name="Reddy G."/>
            <person name="Bhargava P.M."/>
        </authorList>
    </citation>
    <scope>NUCLEOTIDE SEQUENCE [LARGE SCALE GENOMIC DNA]</scope>
    <source>
        <strain evidence="1 2">4BY</strain>
    </source>
</reference>
<accession>A0A081PG33</accession>
<protein>
    <submittedName>
        <fullName evidence="1">Tat pathway signal protein</fullName>
    </submittedName>
</protein>
<sequence length="471" mass="53934">MKRRSFVKKTGLLAAALYSNKLFGSTMEEEFPVVRKIQAQRRFVSKAVDNVVAEFSSKVKNKEYVWLFNNCFPNTLDTAVTLHPGPKPETFVSAIEPDAMWLRDSTGQVWNYLSLLRRDKPLKDLVAGVINRQVKYVMKDPYASSFYDDPAKISEWKDDLTTMLPGIHERKWELDSLCAPIRLAYRYWQQTKDTSLFDTEWQDAVKLILKTFKEQQRKENDGPYHFQRNSAWATDSLPMQGFGYPVKPVGLICSAFRPSEDATTFSFHIPSNFFALVSMRQAAELFRMVKADESVAKEMDDLALEIRTALQKYAIIEHEVYGKVFAYEINGMGSFNLMDDANLPGLLGLPYLGAISVTDPVYQNTRKMVLSKDNPFFYQGKETEGLGGPHIGKDMIWPMSIIVRALTSTDEQEIGKCLQILKKSNAGTGFMHESFQKDNFSQFTRNAFPWANSLFGELLWKTYQERPHLLV</sequence>
<dbReference type="Proteomes" id="UP000028007">
    <property type="component" value="Unassembled WGS sequence"/>
</dbReference>
<organism evidence="1 2">
    <name type="scientific">Pedobacter antarcticus 4BY</name>
    <dbReference type="NCBI Taxonomy" id="1358423"/>
    <lineage>
        <taxon>Bacteria</taxon>
        <taxon>Pseudomonadati</taxon>
        <taxon>Bacteroidota</taxon>
        <taxon>Sphingobacteriia</taxon>
        <taxon>Sphingobacteriales</taxon>
        <taxon>Sphingobacteriaceae</taxon>
        <taxon>Pedobacter</taxon>
    </lineage>
</organism>
<dbReference type="SUPFAM" id="SSF48208">
    <property type="entry name" value="Six-hairpin glycosidases"/>
    <property type="match status" value="1"/>
</dbReference>
<dbReference type="OrthoDB" id="181472at2"/>
<keyword evidence="2" id="KW-1185">Reference proteome</keyword>
<dbReference type="PANTHER" id="PTHR31047">
    <property type="entry name" value="MEIOTICALLY UP-REGULATED GENE 157 PROTEIN"/>
    <property type="match status" value="1"/>
</dbReference>
<dbReference type="InterPro" id="IPR008313">
    <property type="entry name" value="GH125"/>
</dbReference>
<dbReference type="GO" id="GO:0005975">
    <property type="term" value="P:carbohydrate metabolic process"/>
    <property type="evidence" value="ECO:0007669"/>
    <property type="project" value="InterPro"/>
</dbReference>
<name>A0A081PG33_9SPHI</name>
<evidence type="ECO:0000313" key="2">
    <source>
        <dbReference type="Proteomes" id="UP000028007"/>
    </source>
</evidence>
<dbReference type="SMART" id="SM01149">
    <property type="entry name" value="DUF1237"/>
    <property type="match status" value="1"/>
</dbReference>
<evidence type="ECO:0000313" key="1">
    <source>
        <dbReference type="EMBL" id="KEQ29656.1"/>
    </source>
</evidence>